<feature type="compositionally biased region" description="Polar residues" evidence="2">
    <location>
        <begin position="633"/>
        <end position="645"/>
    </location>
</feature>
<protein>
    <recommendedName>
        <fullName evidence="5">Centrosomin N-terminal motif 1 domain-containing protein</fullName>
    </recommendedName>
</protein>
<name>A0A2T9Y479_9FUNG</name>
<dbReference type="AlphaFoldDB" id="A0A2T9Y479"/>
<feature type="region of interest" description="Disordered" evidence="2">
    <location>
        <begin position="84"/>
        <end position="129"/>
    </location>
</feature>
<gene>
    <name evidence="3" type="ORF">BB560_006553</name>
</gene>
<keyword evidence="1" id="KW-0175">Coiled coil</keyword>
<evidence type="ECO:0000313" key="4">
    <source>
        <dbReference type="Proteomes" id="UP000245609"/>
    </source>
</evidence>
<feature type="compositionally biased region" description="Polar residues" evidence="2">
    <location>
        <begin position="1"/>
        <end position="20"/>
    </location>
</feature>
<evidence type="ECO:0000313" key="3">
    <source>
        <dbReference type="EMBL" id="PVU87064.1"/>
    </source>
</evidence>
<feature type="coiled-coil region" evidence="1">
    <location>
        <begin position="675"/>
        <end position="755"/>
    </location>
</feature>
<evidence type="ECO:0008006" key="5">
    <source>
        <dbReference type="Google" id="ProtNLM"/>
    </source>
</evidence>
<feature type="region of interest" description="Disordered" evidence="2">
    <location>
        <begin position="630"/>
        <end position="665"/>
    </location>
</feature>
<proteinExistence type="predicted"/>
<feature type="region of interest" description="Disordered" evidence="2">
    <location>
        <begin position="1"/>
        <end position="67"/>
    </location>
</feature>
<feature type="region of interest" description="Disordered" evidence="2">
    <location>
        <begin position="243"/>
        <end position="273"/>
    </location>
</feature>
<feature type="compositionally biased region" description="Polar residues" evidence="2">
    <location>
        <begin position="653"/>
        <end position="663"/>
    </location>
</feature>
<feature type="compositionally biased region" description="Polar residues" evidence="2">
    <location>
        <begin position="254"/>
        <end position="273"/>
    </location>
</feature>
<dbReference type="Proteomes" id="UP000245609">
    <property type="component" value="Unassembled WGS sequence"/>
</dbReference>
<keyword evidence="4" id="KW-1185">Reference proteome</keyword>
<feature type="coiled-coil region" evidence="1">
    <location>
        <begin position="486"/>
        <end position="579"/>
    </location>
</feature>
<dbReference type="OrthoDB" id="10255000at2759"/>
<evidence type="ECO:0000256" key="1">
    <source>
        <dbReference type="SAM" id="Coils"/>
    </source>
</evidence>
<evidence type="ECO:0000256" key="2">
    <source>
        <dbReference type="SAM" id="MobiDB-lite"/>
    </source>
</evidence>
<accession>A0A2T9Y479</accession>
<dbReference type="STRING" id="133381.A0A2T9Y479"/>
<reference evidence="3 4" key="1">
    <citation type="journal article" date="2018" name="MBio">
        <title>Comparative Genomics Reveals the Core Gene Toolbox for the Fungus-Insect Symbiosis.</title>
        <authorList>
            <person name="Wang Y."/>
            <person name="Stata M."/>
            <person name="Wang W."/>
            <person name="Stajich J.E."/>
            <person name="White M.M."/>
            <person name="Moncalvo J.M."/>
        </authorList>
    </citation>
    <scope>NUCLEOTIDE SEQUENCE [LARGE SCALE GENOMIC DNA]</scope>
    <source>
        <strain evidence="3 4">SC-DP-2</strain>
    </source>
</reference>
<feature type="compositionally biased region" description="Polar residues" evidence="2">
    <location>
        <begin position="84"/>
        <end position="93"/>
    </location>
</feature>
<feature type="compositionally biased region" description="Polar residues" evidence="2">
    <location>
        <begin position="112"/>
        <end position="129"/>
    </location>
</feature>
<feature type="region of interest" description="Disordered" evidence="2">
    <location>
        <begin position="365"/>
        <end position="390"/>
    </location>
</feature>
<feature type="region of interest" description="Disordered" evidence="2">
    <location>
        <begin position="832"/>
        <end position="854"/>
    </location>
</feature>
<organism evidence="3 4">
    <name type="scientific">Smittium megazygosporum</name>
    <dbReference type="NCBI Taxonomy" id="133381"/>
    <lineage>
        <taxon>Eukaryota</taxon>
        <taxon>Fungi</taxon>
        <taxon>Fungi incertae sedis</taxon>
        <taxon>Zoopagomycota</taxon>
        <taxon>Kickxellomycotina</taxon>
        <taxon>Harpellomycetes</taxon>
        <taxon>Harpellales</taxon>
        <taxon>Legeriomycetaceae</taxon>
        <taxon>Smittium</taxon>
    </lineage>
</organism>
<sequence length="854" mass="96502">MISSPFPEPNQNAYSSSNSGAPEIISFSEPKSEADSASSFEFSISNSPPRNTPFPIKNSPSSPKRFSSGFLSLDASHATKLPTNPSYFSNSSFPKPDNPPVYRSTSLKKSRVVSNKNAPNPRVVSQNYPPLNQLKSENEFRRSTTLGIAPSRLHDYSNQGDLSDFPVSKNHFNPGNPLYKLNGPNSAFRTGFKNNANSSTQNNSSFRNSAVYPVPGDFTSSSNFNPSVNDTTLLSEFNKLSINSTRKPKGGTPSYFSSPKNNNNASSFSHESARNEAQINNPLRLPSLIRRTNTSIPANQSFESPVLTKKANSKFGDDNSLKNNTGFDYKDFRGLDGDFKYINDPSFPFPASHSRKNQFEFATPINNFTANPSEPGNKSASGSKGLSESHLKSSQLKLSDSFAFPRPLTKNYSSAKSLTNKTTKNWDMSLEEGFAQIKSPDDIKSQTSKIQQLMKEKFDLQIRNQTLMESLNQLSVEGLDSLVAMFTRARESNIRANHEIERLKDRITELKKNNKCLSEQIKSFRSYEIQQQMNERDKEYIKILELKIQNFEHELQSKLSELENRNEIITELQMELELQLKVNEQLRVDAMNERAKSDHWQSLAQSPRRISKSIRMNAFKELNLGAIAPTPAGPSTISPSTNETLHSGHDLNDQQYGKKSQTAAGMRRVSEVGGFQDVNLKLRQYEQHYLGLEKEYEQFVLRHKNEVLEYERKVHSVQEENLMLRDTNNELNKTISFLKEQISHLNQEIEHASNQNYIELKKSFENSESVFLKSQISKLDSELEERKATIYTLKNYIIKLQASFSESTGEIMNNINNSTVDPVSEQKMTRALSNFSESSNTRRHSDSIISYTSF</sequence>
<dbReference type="EMBL" id="MBFS01003365">
    <property type="protein sequence ID" value="PVU87064.1"/>
    <property type="molecule type" value="Genomic_DNA"/>
</dbReference>
<comment type="caution">
    <text evidence="3">The sequence shown here is derived from an EMBL/GenBank/DDBJ whole genome shotgun (WGS) entry which is preliminary data.</text>
</comment>
<feature type="compositionally biased region" description="Low complexity" evidence="2">
    <location>
        <begin position="35"/>
        <end position="47"/>
    </location>
</feature>